<reference evidence="2 3" key="1">
    <citation type="journal article" date="2016" name="Sci. Rep.">
        <title>Insights into Adaptations to a Near-Obligate Nematode Endoparasitic Lifestyle from the Finished Genome of Drechmeria coniospora.</title>
        <authorList>
            <person name="Zhang L."/>
            <person name="Zhou Z."/>
            <person name="Guo Q."/>
            <person name="Fokkens L."/>
            <person name="Miskei M."/>
            <person name="Pocsi I."/>
            <person name="Zhang W."/>
            <person name="Chen M."/>
            <person name="Wang L."/>
            <person name="Sun Y."/>
            <person name="Donzelli B.G."/>
            <person name="Gibson D.M."/>
            <person name="Nelson D.R."/>
            <person name="Luo J.G."/>
            <person name="Rep M."/>
            <person name="Liu H."/>
            <person name="Yang S."/>
            <person name="Wang J."/>
            <person name="Krasnoff S.B."/>
            <person name="Xu Y."/>
            <person name="Molnar I."/>
            <person name="Lin M."/>
        </authorList>
    </citation>
    <scope>NUCLEOTIDE SEQUENCE [LARGE SCALE GENOMIC DNA]</scope>
    <source>
        <strain evidence="2 3">ARSEF 6962</strain>
    </source>
</reference>
<feature type="compositionally biased region" description="Acidic residues" evidence="1">
    <location>
        <begin position="491"/>
        <end position="503"/>
    </location>
</feature>
<dbReference type="Proteomes" id="UP000076580">
    <property type="component" value="Chromosome 02"/>
</dbReference>
<feature type="compositionally biased region" description="Basic and acidic residues" evidence="1">
    <location>
        <begin position="258"/>
        <end position="273"/>
    </location>
</feature>
<feature type="compositionally biased region" description="Acidic residues" evidence="1">
    <location>
        <begin position="215"/>
        <end position="225"/>
    </location>
</feature>
<sequence>MPRPRRARNSVSTTKGKASEPLSDVDHAEEERGRAQGLAKATRSMRWRMSLGEEDAVRAADQLRDNALDRLANEDATTTTSGQTVGNDTSSIEMGRRARATPVTHRDTTGLDLADDDVFGDLDDSFADDDVPPCGRSAEDTSMSLGHFRPRSRQSSIVGRSDAPIRPSSRGPNTPGIGSSFNFGVFRRRAREPSILGTSRKPRSEDGGATHNSELESEGEFEPEAESTPLNNRRRRRGSEQLMSDEPSAELLSKKRKSVEAHDDDSLRPEKISRIGSDPGQEADSDSAMSEIASPSLPSTPGASRQRPMTLANQDEVGAPPASSDSEGEADTWPDIHTLANKRRRPSVSTPFQANNFSDMSSPPSLTHSPNYAEERLPRRRGRAATRHHENITTADLTNLLPKRRGKKLDDAFNTDSDEELDTASLGQDDDELSYLGARAGQRTRRGRTRGRTGSRGGRNRSALKANQTANQVRGSARSGKTHDRRRPDENESEDENDKENDEGLSAFVPLPEDTFDMDAGEDATGENVASTEELRQAAKKFVEVDKWELEFEEVTEVSSPQDAR</sequence>
<evidence type="ECO:0000256" key="1">
    <source>
        <dbReference type="SAM" id="MobiDB-lite"/>
    </source>
</evidence>
<feature type="compositionally biased region" description="Polar residues" evidence="1">
    <location>
        <begin position="75"/>
        <end position="92"/>
    </location>
</feature>
<feature type="compositionally biased region" description="Acidic residues" evidence="1">
    <location>
        <begin position="113"/>
        <end position="131"/>
    </location>
</feature>
<feature type="region of interest" description="Disordered" evidence="1">
    <location>
        <begin position="1"/>
        <end position="44"/>
    </location>
</feature>
<dbReference type="AlphaFoldDB" id="A0A151GL43"/>
<feature type="compositionally biased region" description="Basic and acidic residues" evidence="1">
    <location>
        <begin position="24"/>
        <end position="34"/>
    </location>
</feature>
<feature type="compositionally biased region" description="Acidic residues" evidence="1">
    <location>
        <begin position="416"/>
        <end position="433"/>
    </location>
</feature>
<evidence type="ECO:0000313" key="2">
    <source>
        <dbReference type="EMBL" id="KYK57806.1"/>
    </source>
</evidence>
<evidence type="ECO:0000313" key="3">
    <source>
        <dbReference type="Proteomes" id="UP000076580"/>
    </source>
</evidence>
<comment type="caution">
    <text evidence="2">The sequence shown here is derived from an EMBL/GenBank/DDBJ whole genome shotgun (WGS) entry which is preliminary data.</text>
</comment>
<proteinExistence type="predicted"/>
<protein>
    <submittedName>
        <fullName evidence="2">Uncharacterized protein</fullName>
    </submittedName>
</protein>
<keyword evidence="3" id="KW-1185">Reference proteome</keyword>
<name>A0A151GL43_DRECN</name>
<feature type="compositionally biased region" description="Polar residues" evidence="1">
    <location>
        <begin position="465"/>
        <end position="474"/>
    </location>
</feature>
<feature type="compositionally biased region" description="Basic residues" evidence="1">
    <location>
        <begin position="442"/>
        <end position="453"/>
    </location>
</feature>
<feature type="region of interest" description="Disordered" evidence="1">
    <location>
        <begin position="69"/>
        <end position="530"/>
    </location>
</feature>
<dbReference type="EMBL" id="LAYC01000002">
    <property type="protein sequence ID" value="KYK57806.1"/>
    <property type="molecule type" value="Genomic_DNA"/>
</dbReference>
<dbReference type="GeneID" id="63717462"/>
<dbReference type="InParanoid" id="A0A151GL43"/>
<feature type="compositionally biased region" description="Polar residues" evidence="1">
    <location>
        <begin position="347"/>
        <end position="370"/>
    </location>
</feature>
<feature type="compositionally biased region" description="Acidic residues" evidence="1">
    <location>
        <begin position="514"/>
        <end position="525"/>
    </location>
</feature>
<organism evidence="2 3">
    <name type="scientific">Drechmeria coniospora</name>
    <name type="common">Nematophagous fungus</name>
    <name type="synonym">Meria coniospora</name>
    <dbReference type="NCBI Taxonomy" id="98403"/>
    <lineage>
        <taxon>Eukaryota</taxon>
        <taxon>Fungi</taxon>
        <taxon>Dikarya</taxon>
        <taxon>Ascomycota</taxon>
        <taxon>Pezizomycotina</taxon>
        <taxon>Sordariomycetes</taxon>
        <taxon>Hypocreomycetidae</taxon>
        <taxon>Hypocreales</taxon>
        <taxon>Ophiocordycipitaceae</taxon>
        <taxon>Drechmeria</taxon>
    </lineage>
</organism>
<dbReference type="STRING" id="98403.A0A151GL43"/>
<dbReference type="RefSeq" id="XP_040657158.1">
    <property type="nucleotide sequence ID" value="XM_040802125.1"/>
</dbReference>
<gene>
    <name evidence="2" type="ORF">DCS_04819</name>
</gene>
<accession>A0A151GL43</accession>
<feature type="compositionally biased region" description="Polar residues" evidence="1">
    <location>
        <begin position="170"/>
        <end position="182"/>
    </location>
</feature>